<reference evidence="1 2" key="1">
    <citation type="journal article" date="2019" name="Int. J. Syst. Evol. Microbiol.">
        <title>The Global Catalogue of Microorganisms (GCM) 10K type strain sequencing project: providing services to taxonomists for standard genome sequencing and annotation.</title>
        <authorList>
            <consortium name="The Broad Institute Genomics Platform"/>
            <consortium name="The Broad Institute Genome Sequencing Center for Infectious Disease"/>
            <person name="Wu L."/>
            <person name="Ma J."/>
        </authorList>
    </citation>
    <scope>NUCLEOTIDE SEQUENCE [LARGE SCALE GENOMIC DNA]</scope>
    <source>
        <strain evidence="1 2">JCM 5052</strain>
    </source>
</reference>
<dbReference type="EMBL" id="BAAABZ010000099">
    <property type="protein sequence ID" value="GAA0574605.1"/>
    <property type="molecule type" value="Genomic_DNA"/>
</dbReference>
<keyword evidence="2" id="KW-1185">Reference proteome</keyword>
<gene>
    <name evidence="1" type="ORF">GCM10010390_91920</name>
</gene>
<proteinExistence type="predicted"/>
<comment type="caution">
    <text evidence="1">The sequence shown here is derived from an EMBL/GenBank/DDBJ whole genome shotgun (WGS) entry which is preliminary data.</text>
</comment>
<sequence>MHRTHSQTVSVLTLVARITESGSIQHLPDRARSRAVGWTDLYQRSGQNWQRVVEARVNEEVQPLLEEIAAAEPPAEVADDRRSVDRWRADMSRTAQDRVYERVTDRLSCEALKAIEEKGIAFWPVEWEESSTPIRVQGEWTVDVSVRGTDHVAVREAFAADLARRRDEIVADAGRRIPRIKGTFPEPRITPEKVRKAWQRDRRRGTAPKPASRAFAPGSWVTWLHPVTGRKVSGIVTRWLPGERVDSARRTVIPSDGSEPVALELAGGATSSVGPWVAVYGEGLSSLVEPGAEQLEFAV</sequence>
<evidence type="ECO:0000313" key="2">
    <source>
        <dbReference type="Proteomes" id="UP001501576"/>
    </source>
</evidence>
<dbReference type="Proteomes" id="UP001501576">
    <property type="component" value="Unassembled WGS sequence"/>
</dbReference>
<organism evidence="1 2">
    <name type="scientific">Streptomyces mordarskii</name>
    <dbReference type="NCBI Taxonomy" id="1226758"/>
    <lineage>
        <taxon>Bacteria</taxon>
        <taxon>Bacillati</taxon>
        <taxon>Actinomycetota</taxon>
        <taxon>Actinomycetes</taxon>
        <taxon>Kitasatosporales</taxon>
        <taxon>Streptomycetaceae</taxon>
        <taxon>Streptomyces</taxon>
    </lineage>
</organism>
<evidence type="ECO:0000313" key="1">
    <source>
        <dbReference type="EMBL" id="GAA0574605.1"/>
    </source>
</evidence>
<protein>
    <submittedName>
        <fullName evidence="1">Uncharacterized protein</fullName>
    </submittedName>
</protein>
<name>A0ABN1EVC6_9ACTN</name>
<accession>A0ABN1EVC6</accession>